<proteinExistence type="predicted"/>
<accession>A0A4Y2PB64</accession>
<dbReference type="EMBL" id="BGPR01010727">
    <property type="protein sequence ID" value="GBN47710.1"/>
    <property type="molecule type" value="Genomic_DNA"/>
</dbReference>
<dbReference type="AlphaFoldDB" id="A0A4Y2PB64"/>
<gene>
    <name evidence="1" type="ORF">AVEN_214361_1</name>
</gene>
<sequence length="87" mass="9854">MYRGTIIDLDGKTLNDAFLLLISSTSSSEKALQLLEECPISALRMLSRQPSWIDLLSDKDPASRNTLRVFFNKVTMHNASLRDLLRT</sequence>
<evidence type="ECO:0000313" key="1">
    <source>
        <dbReference type="EMBL" id="GBN47710.1"/>
    </source>
</evidence>
<evidence type="ECO:0000313" key="2">
    <source>
        <dbReference type="Proteomes" id="UP000499080"/>
    </source>
</evidence>
<organism evidence="1 2">
    <name type="scientific">Araneus ventricosus</name>
    <name type="common">Orbweaver spider</name>
    <name type="synonym">Epeira ventricosa</name>
    <dbReference type="NCBI Taxonomy" id="182803"/>
    <lineage>
        <taxon>Eukaryota</taxon>
        <taxon>Metazoa</taxon>
        <taxon>Ecdysozoa</taxon>
        <taxon>Arthropoda</taxon>
        <taxon>Chelicerata</taxon>
        <taxon>Arachnida</taxon>
        <taxon>Araneae</taxon>
        <taxon>Araneomorphae</taxon>
        <taxon>Entelegynae</taxon>
        <taxon>Araneoidea</taxon>
        <taxon>Araneidae</taxon>
        <taxon>Araneus</taxon>
    </lineage>
</organism>
<dbReference type="Proteomes" id="UP000499080">
    <property type="component" value="Unassembled WGS sequence"/>
</dbReference>
<comment type="caution">
    <text evidence="1">The sequence shown here is derived from an EMBL/GenBank/DDBJ whole genome shotgun (WGS) entry which is preliminary data.</text>
</comment>
<keyword evidence="2" id="KW-1185">Reference proteome</keyword>
<protein>
    <submittedName>
        <fullName evidence="1">Uncharacterized protein</fullName>
    </submittedName>
</protein>
<name>A0A4Y2PB64_ARAVE</name>
<reference evidence="1 2" key="1">
    <citation type="journal article" date="2019" name="Sci. Rep.">
        <title>Orb-weaving spider Araneus ventricosus genome elucidates the spidroin gene catalogue.</title>
        <authorList>
            <person name="Kono N."/>
            <person name="Nakamura H."/>
            <person name="Ohtoshi R."/>
            <person name="Moran D.A.P."/>
            <person name="Shinohara A."/>
            <person name="Yoshida Y."/>
            <person name="Fujiwara M."/>
            <person name="Mori M."/>
            <person name="Tomita M."/>
            <person name="Arakawa K."/>
        </authorList>
    </citation>
    <scope>NUCLEOTIDE SEQUENCE [LARGE SCALE GENOMIC DNA]</scope>
</reference>